<evidence type="ECO:0000256" key="12">
    <source>
        <dbReference type="ARBA" id="ARBA00022946"/>
    </source>
</evidence>
<sequence>MAHASLTTRSVALKLSARSCFSFSFIDPVPSLGAIPGCARQSRHAKSHVRYHSSGTVPLSYRHQHQHKSLIKSPPRAVTIWSRHKSELPTSAVPYSELTIGIPAETFEGERRVAVAPQNVPLLLKKGFSRVLVERGAGDQAEFTDEVYEHVGATVVDRETVWSESNILLKVRPPNIETEVPKIKEGTALISFIQPMQNRPLVEALNDRRVTAFAMDMIPRISRAQAFDALSSMANIAGYKAVLEASNHYGRFLTGQVTAAGKIPPSKVLVIGAGVAGLSAITTARRLGAIVRGFDTRSAAREQVQSLGADFLEVSIKEEGGAAGGYSKEMSKEFIEAEMKLFMEQCEEVDIVITTAAIPGKPSPKLITERMVSAMKPGSVIVDLAAEGGGNCEVTQPGKVIVHNHVTVIGYRDFPSRLPTQSANLYSNNITKFLLSMAPEEKSFGIDLKDEVVRGSIVAHNGEIIPPAPRPAPPPTPQKQPHHEEAKKVEVTPWQAQTRQVAAVTGGVGAALTLGKLTSPLFMGSAFTAGLAGLIGYRSVWGVIPALHSPLMSVTNAISGIVGVGGFFVMGGGFLPETIPQTLGALSVLLAFVNVSGGFVITKRMLDMFKRPTDPPEYPWLYAVPAALFGGGFVVAASTGMAGLVQAGYLVSSLLCIGSIQGLASQATARTGNLLGIVGVLAGIIASLGAVGFSPEVMTQFGAIATIGAVVGALIGRRITPTELPQTVAALHSVVGLAAVLTSIGSVLTDVSDISTLHMVTAYLGVLIGGVTFTGSIVAFLKLGGRMSSRPNILPGRHLVNSSLLAANVGTMGAFVTMAPGAPAVAAICLSANAALSFAKGWTTTAAIGGADMPVVITVLNAYSGFALVAEGFMLDNPLLLTVGSLIGVSGSILSYIMCVAMNRSLTNVLFGGIAPIAQDSGKEITGTVTKTTVDETVDALASAESVIIVVGYGMAVAKAQYAIAEMVAMLRSKGVTVRFAIHPVAGRMPGQCNVLLAEASVPYDIVLEMDEINDDFPETDLTLVIGANDTVNPIALEPGSPIAGMPVLHAWKSKGVVVMKRGMSSGYADVPNPMFFMPGTRMLFGDAKQTCDALKAALETRYKAQFHV</sequence>
<comment type="similarity">
    <text evidence="3">In the N-terminal section; belongs to the AlaDH/PNT family.</text>
</comment>
<feature type="transmembrane region" description="Helical" evidence="25">
    <location>
        <begin position="671"/>
        <end position="691"/>
    </location>
</feature>
<evidence type="ECO:0000256" key="2">
    <source>
        <dbReference type="ARBA" id="ARBA00004429"/>
    </source>
</evidence>
<keyword evidence="6" id="KW-1003">Cell membrane</keyword>
<keyword evidence="16" id="KW-0520">NAD</keyword>
<comment type="caution">
    <text evidence="28">The sequence shown here is derived from an EMBL/GenBank/DDBJ whole genome shotgun (WGS) entry which is preliminary data.</text>
</comment>
<dbReference type="NCBIfam" id="TIGR00561">
    <property type="entry name" value="pntA"/>
    <property type="match status" value="1"/>
</dbReference>
<dbReference type="Pfam" id="PF01262">
    <property type="entry name" value="AlaDh_PNT_C"/>
    <property type="match status" value="1"/>
</dbReference>
<evidence type="ECO:0000256" key="8">
    <source>
        <dbReference type="ARBA" id="ARBA00022692"/>
    </source>
</evidence>
<evidence type="ECO:0000256" key="16">
    <source>
        <dbReference type="ARBA" id="ARBA00023027"/>
    </source>
</evidence>
<dbReference type="GO" id="GO:0005886">
    <property type="term" value="C:plasma membrane"/>
    <property type="evidence" value="ECO:0007669"/>
    <property type="project" value="UniProtKB-SubCell"/>
</dbReference>
<dbReference type="InterPro" id="IPR024605">
    <property type="entry name" value="NADP_transhyd_a_C"/>
</dbReference>
<keyword evidence="18 25" id="KW-0472">Membrane</keyword>
<dbReference type="Pfam" id="PF02233">
    <property type="entry name" value="PNTB"/>
    <property type="match status" value="1"/>
</dbReference>
<feature type="transmembrane region" description="Helical" evidence="25">
    <location>
        <begin position="879"/>
        <end position="901"/>
    </location>
</feature>
<feature type="transmembrane region" description="Helical" evidence="25">
    <location>
        <begin position="621"/>
        <end position="641"/>
    </location>
</feature>
<evidence type="ECO:0000256" key="23">
    <source>
        <dbReference type="ARBA" id="ARBA00079255"/>
    </source>
</evidence>
<evidence type="ECO:0000256" key="17">
    <source>
        <dbReference type="ARBA" id="ARBA00023128"/>
    </source>
</evidence>
<keyword evidence="7" id="KW-0997">Cell inner membrane</keyword>
<keyword evidence="9" id="KW-0547">Nucleotide-binding</keyword>
<comment type="subunit">
    <text evidence="4">Homodimer.</text>
</comment>
<evidence type="ECO:0000256" key="24">
    <source>
        <dbReference type="SAM" id="MobiDB-lite"/>
    </source>
</evidence>
<dbReference type="Pfam" id="PF12769">
    <property type="entry name" value="PNTB_4TM"/>
    <property type="match status" value="1"/>
</dbReference>
<comment type="function">
    <text evidence="20">The transhydrogenation between NADH and NADP is coupled to respiration and ATP hydrolysis and functions as a proton pump across the membrane. May play a role in reactive oxygen species (ROS) detoxification in the adrenal gland.</text>
</comment>
<dbReference type="InterPro" id="IPR008143">
    <property type="entry name" value="Ala_DH/PNT_CS2"/>
</dbReference>
<evidence type="ECO:0000256" key="18">
    <source>
        <dbReference type="ARBA" id="ARBA00023136"/>
    </source>
</evidence>
<comment type="catalytic activity">
    <reaction evidence="19">
        <text>NAD(+) + NADPH + H(+)(in) = NADH + NADP(+) + H(+)(out)</text>
        <dbReference type="Rhea" id="RHEA:47992"/>
        <dbReference type="ChEBI" id="CHEBI:15378"/>
        <dbReference type="ChEBI" id="CHEBI:57540"/>
        <dbReference type="ChEBI" id="CHEBI:57783"/>
        <dbReference type="ChEBI" id="CHEBI:57945"/>
        <dbReference type="ChEBI" id="CHEBI:58349"/>
        <dbReference type="EC" id="7.1.1.1"/>
    </reaction>
</comment>
<dbReference type="SMART" id="SM01002">
    <property type="entry name" value="AlaDh_PNT_C"/>
    <property type="match status" value="1"/>
</dbReference>
<feature type="region of interest" description="Disordered" evidence="24">
    <location>
        <begin position="463"/>
        <end position="488"/>
    </location>
</feature>
<keyword evidence="14 25" id="KW-1133">Transmembrane helix</keyword>
<evidence type="ECO:0000313" key="29">
    <source>
        <dbReference type="Proteomes" id="UP001172673"/>
    </source>
</evidence>
<dbReference type="InterPro" id="IPR026255">
    <property type="entry name" value="NADP_transhyd_a"/>
</dbReference>
<dbReference type="AlphaFoldDB" id="A0AA38XBG6"/>
<dbReference type="PANTHER" id="PTHR10160">
    <property type="entry name" value="NAD(P) TRANSHYDROGENASE"/>
    <property type="match status" value="1"/>
</dbReference>
<keyword evidence="15" id="KW-0007">Acetylation</keyword>
<evidence type="ECO:0000256" key="6">
    <source>
        <dbReference type="ARBA" id="ARBA00022475"/>
    </source>
</evidence>
<evidence type="ECO:0000256" key="3">
    <source>
        <dbReference type="ARBA" id="ARBA00005624"/>
    </source>
</evidence>
<evidence type="ECO:0000256" key="10">
    <source>
        <dbReference type="ARBA" id="ARBA00022792"/>
    </source>
</evidence>
<feature type="transmembrane region" description="Helical" evidence="25">
    <location>
        <begin position="760"/>
        <end position="781"/>
    </location>
</feature>
<dbReference type="PROSITE" id="PS00837">
    <property type="entry name" value="ALADH_PNT_2"/>
    <property type="match status" value="1"/>
</dbReference>
<organism evidence="28 29">
    <name type="scientific">Cladophialophora chaetospira</name>
    <dbReference type="NCBI Taxonomy" id="386627"/>
    <lineage>
        <taxon>Eukaryota</taxon>
        <taxon>Fungi</taxon>
        <taxon>Dikarya</taxon>
        <taxon>Ascomycota</taxon>
        <taxon>Pezizomycotina</taxon>
        <taxon>Eurotiomycetes</taxon>
        <taxon>Chaetothyriomycetidae</taxon>
        <taxon>Chaetothyriales</taxon>
        <taxon>Herpotrichiellaceae</taxon>
        <taxon>Cladophialophora</taxon>
    </lineage>
</organism>
<feature type="domain" description="Alanine dehydrogenase/pyridine nucleotide transhydrogenase NAD(H)-binding" evidence="26">
    <location>
        <begin position="246"/>
        <end position="410"/>
    </location>
</feature>
<gene>
    <name evidence="28" type="ORF">H2200_005175</name>
</gene>
<dbReference type="InterPro" id="IPR029035">
    <property type="entry name" value="DHS-like_NAD/FAD-binding_dom"/>
</dbReference>
<dbReference type="Gene3D" id="3.40.50.1220">
    <property type="entry name" value="TPP-binding domain"/>
    <property type="match status" value="1"/>
</dbReference>
<dbReference type="Pfam" id="PF05222">
    <property type="entry name" value="AlaDh_PNT_N"/>
    <property type="match status" value="1"/>
</dbReference>
<evidence type="ECO:0000259" key="27">
    <source>
        <dbReference type="SMART" id="SM01003"/>
    </source>
</evidence>
<dbReference type="InterPro" id="IPR007698">
    <property type="entry name" value="AlaDH/PNT_NAD(H)-bd"/>
</dbReference>
<dbReference type="SUPFAM" id="SSF52283">
    <property type="entry name" value="Formate/glycerate dehydrogenase catalytic domain-like"/>
    <property type="match status" value="1"/>
</dbReference>
<evidence type="ECO:0000256" key="1">
    <source>
        <dbReference type="ARBA" id="ARBA00004292"/>
    </source>
</evidence>
<feature type="transmembrane region" description="Helical" evidence="25">
    <location>
        <begin position="802"/>
        <end position="819"/>
    </location>
</feature>
<dbReference type="SMART" id="SM01003">
    <property type="entry name" value="AlaDh_PNT_N"/>
    <property type="match status" value="1"/>
</dbReference>
<dbReference type="InterPro" id="IPR036291">
    <property type="entry name" value="NAD(P)-bd_dom_sf"/>
</dbReference>
<name>A0AA38XBG6_9EURO</name>
<evidence type="ECO:0000256" key="25">
    <source>
        <dbReference type="SAM" id="Phobius"/>
    </source>
</evidence>
<evidence type="ECO:0000256" key="4">
    <source>
        <dbReference type="ARBA" id="ARBA00011738"/>
    </source>
</evidence>
<dbReference type="GO" id="GO:0008750">
    <property type="term" value="F:proton-translocating NAD(P)+ transhydrogenase activity"/>
    <property type="evidence" value="ECO:0007669"/>
    <property type="project" value="UniProtKB-EC"/>
</dbReference>
<keyword evidence="17" id="KW-0496">Mitochondrion</keyword>
<feature type="transmembrane region" description="Helical" evidence="25">
    <location>
        <begin position="553"/>
        <end position="575"/>
    </location>
</feature>
<comment type="similarity">
    <text evidence="21">In the C-terminal section; belongs to the PNT beta subunit family.</text>
</comment>
<evidence type="ECO:0000313" key="28">
    <source>
        <dbReference type="EMBL" id="KAJ9610398.1"/>
    </source>
</evidence>
<dbReference type="EC" id="7.1.1.1" evidence="5"/>
<evidence type="ECO:0000256" key="21">
    <source>
        <dbReference type="ARBA" id="ARBA00061558"/>
    </source>
</evidence>
<dbReference type="Gene3D" id="3.40.50.720">
    <property type="entry name" value="NAD(P)-binding Rossmann-like Domain"/>
    <property type="match status" value="2"/>
</dbReference>
<dbReference type="FunFam" id="3.40.50.720:FF:000028">
    <property type="entry name" value="NAD(P) transhydrogenase subunit alpha"/>
    <property type="match status" value="1"/>
</dbReference>
<dbReference type="SUPFAM" id="SSF52467">
    <property type="entry name" value="DHS-like NAD/FAD-binding domain"/>
    <property type="match status" value="1"/>
</dbReference>
<keyword evidence="13" id="KW-1278">Translocase</keyword>
<feature type="transmembrane region" description="Helical" evidence="25">
    <location>
        <begin position="647"/>
        <end position="664"/>
    </location>
</feature>
<dbReference type="NCBIfam" id="NF006942">
    <property type="entry name" value="PRK09424.1"/>
    <property type="match status" value="1"/>
</dbReference>
<evidence type="ECO:0000256" key="5">
    <source>
        <dbReference type="ARBA" id="ARBA00012943"/>
    </source>
</evidence>
<keyword evidence="8 25" id="KW-0812">Transmembrane</keyword>
<dbReference type="PANTHER" id="PTHR10160:SF19">
    <property type="entry name" value="PROTON-TRANSLOCATING NAD(P)(+) TRANSHYDROGENASE"/>
    <property type="match status" value="1"/>
</dbReference>
<evidence type="ECO:0000256" key="20">
    <source>
        <dbReference type="ARBA" id="ARBA00054910"/>
    </source>
</evidence>
<feature type="transmembrane region" description="Helical" evidence="25">
    <location>
        <begin position="728"/>
        <end position="748"/>
    </location>
</feature>
<evidence type="ECO:0000256" key="19">
    <source>
        <dbReference type="ARBA" id="ARBA00048202"/>
    </source>
</evidence>
<feature type="transmembrane region" description="Helical" evidence="25">
    <location>
        <begin position="855"/>
        <end position="873"/>
    </location>
</feature>
<accession>A0AA38XBG6</accession>
<dbReference type="GO" id="GO:0005743">
    <property type="term" value="C:mitochondrial inner membrane"/>
    <property type="evidence" value="ECO:0007669"/>
    <property type="project" value="UniProtKB-SubCell"/>
</dbReference>
<dbReference type="EMBL" id="JAPDRK010000007">
    <property type="protein sequence ID" value="KAJ9610398.1"/>
    <property type="molecule type" value="Genomic_DNA"/>
</dbReference>
<keyword evidence="11" id="KW-0521">NADP</keyword>
<proteinExistence type="inferred from homology"/>
<dbReference type="GO" id="GO:0016491">
    <property type="term" value="F:oxidoreductase activity"/>
    <property type="evidence" value="ECO:0007669"/>
    <property type="project" value="InterPro"/>
</dbReference>
<feature type="transmembrane region" description="Helical" evidence="25">
    <location>
        <begin position="521"/>
        <end position="541"/>
    </location>
</feature>
<evidence type="ECO:0000256" key="7">
    <source>
        <dbReference type="ARBA" id="ARBA00022519"/>
    </source>
</evidence>
<feature type="compositionally biased region" description="Pro residues" evidence="24">
    <location>
        <begin position="466"/>
        <end position="478"/>
    </location>
</feature>
<evidence type="ECO:0000256" key="15">
    <source>
        <dbReference type="ARBA" id="ARBA00022990"/>
    </source>
</evidence>
<dbReference type="GO" id="GO:0050661">
    <property type="term" value="F:NADP binding"/>
    <property type="evidence" value="ECO:0007669"/>
    <property type="project" value="TreeGrafter"/>
</dbReference>
<evidence type="ECO:0000256" key="14">
    <source>
        <dbReference type="ARBA" id="ARBA00022989"/>
    </source>
</evidence>
<feature type="transmembrane region" description="Helical" evidence="25">
    <location>
        <begin position="697"/>
        <end position="716"/>
    </location>
</feature>
<feature type="domain" description="Alanine dehydrogenase/pyridine nucleotide transhydrogenase N-terminal" evidence="27">
    <location>
        <begin position="101"/>
        <end position="237"/>
    </location>
</feature>
<evidence type="ECO:0000256" key="11">
    <source>
        <dbReference type="ARBA" id="ARBA00022857"/>
    </source>
</evidence>
<keyword evidence="12" id="KW-0809">Transit peptide</keyword>
<dbReference type="SUPFAM" id="SSF51735">
    <property type="entry name" value="NAD(P)-binding Rossmann-fold domains"/>
    <property type="match status" value="1"/>
</dbReference>
<feature type="transmembrane region" description="Helical" evidence="25">
    <location>
        <begin position="581"/>
        <end position="601"/>
    </location>
</feature>
<dbReference type="GO" id="GO:0006740">
    <property type="term" value="P:NADPH regeneration"/>
    <property type="evidence" value="ECO:0007669"/>
    <property type="project" value="TreeGrafter"/>
</dbReference>
<evidence type="ECO:0000256" key="22">
    <source>
        <dbReference type="ARBA" id="ARBA00074145"/>
    </source>
</evidence>
<evidence type="ECO:0000256" key="9">
    <source>
        <dbReference type="ARBA" id="ARBA00022741"/>
    </source>
</evidence>
<dbReference type="Proteomes" id="UP001172673">
    <property type="component" value="Unassembled WGS sequence"/>
</dbReference>
<dbReference type="FunFam" id="3.40.50.1220:FF:000002">
    <property type="entry name" value="NAD(P) transhydrogenase subunit beta"/>
    <property type="match status" value="1"/>
</dbReference>
<comment type="subcellular location">
    <subcellularLocation>
        <location evidence="2">Cell inner membrane</location>
        <topology evidence="2">Multi-pass membrane protein</topology>
    </subcellularLocation>
    <subcellularLocation>
        <location evidence="1">Mitochondrion inner membrane</location>
        <topology evidence="1">Multi-pass membrane protein</topology>
        <orientation evidence="1">Matrix side</orientation>
    </subcellularLocation>
</comment>
<evidence type="ECO:0000256" key="13">
    <source>
        <dbReference type="ARBA" id="ARBA00022967"/>
    </source>
</evidence>
<reference evidence="28" key="1">
    <citation type="submission" date="2022-10" db="EMBL/GenBank/DDBJ databases">
        <title>Culturing micro-colonial fungi from biological soil crusts in the Mojave desert and describing Neophaeococcomyces mojavensis, and introducing the new genera and species Taxawa tesnikishii.</title>
        <authorList>
            <person name="Kurbessoian T."/>
            <person name="Stajich J.E."/>
        </authorList>
    </citation>
    <scope>NUCLEOTIDE SEQUENCE</scope>
    <source>
        <strain evidence="28">TK_41</strain>
    </source>
</reference>
<dbReference type="CDD" id="cd05304">
    <property type="entry name" value="Rubrum_tdh"/>
    <property type="match status" value="1"/>
</dbReference>
<protein>
    <recommendedName>
        <fullName evidence="22">NAD(P) transhydrogenase, mitochondrial</fullName>
        <ecNumber evidence="5">7.1.1.1</ecNumber>
    </recommendedName>
    <alternativeName>
        <fullName evidence="23">Nicotinamide nucleotide transhydrogenase</fullName>
    </alternativeName>
</protein>
<keyword evidence="29" id="KW-1185">Reference proteome</keyword>
<dbReference type="InterPro" id="IPR034300">
    <property type="entry name" value="PNTB-like"/>
</dbReference>
<evidence type="ECO:0000259" key="26">
    <source>
        <dbReference type="SMART" id="SM01002"/>
    </source>
</evidence>
<keyword evidence="10" id="KW-0999">Mitochondrion inner membrane</keyword>
<dbReference type="InterPro" id="IPR007886">
    <property type="entry name" value="AlaDH/PNT_N"/>
</dbReference>